<sequence>MSTEHPPNDPAPPTDGDIDAAADDDDESQAEDAPVGPKPTTAIVTRPTPPTNFVLASSRMPEEDLVAFAMRLVREWEGWKGRGTVEGRAGARACSIFQLRHQRLHFFTIPPIPLSFRPIPYGTKVLCQITRRRDGVDKLYPRYDMFIEDARLHTRTLMMSARKRKKSQTSHYVVSGRAFPRTRTEASASVLGRGTERECVLGKVRSNFLGTNFIVYSLGRNPFKDDAGTPPGKPSNEPLREELGAVVYDPNILGFKGPRKMTVVLHSMTRAGDRPEFRPSMESETLMSKFKGGDTRDLLVLHNKSPQWNEGGRHFILSLCISLSF</sequence>
<feature type="region of interest" description="Disordered" evidence="2">
    <location>
        <begin position="1"/>
        <end position="49"/>
    </location>
</feature>
<dbReference type="InterPro" id="IPR025659">
    <property type="entry name" value="Tubby-like_C"/>
</dbReference>
<organism evidence="4 5">
    <name type="scientific">Jimgerdemannia flammicorona</name>
    <dbReference type="NCBI Taxonomy" id="994334"/>
    <lineage>
        <taxon>Eukaryota</taxon>
        <taxon>Fungi</taxon>
        <taxon>Fungi incertae sedis</taxon>
        <taxon>Mucoromycota</taxon>
        <taxon>Mucoromycotina</taxon>
        <taxon>Endogonomycetes</taxon>
        <taxon>Endogonales</taxon>
        <taxon>Endogonaceae</taxon>
        <taxon>Jimgerdemannia</taxon>
    </lineage>
</organism>
<protein>
    <submittedName>
        <fullName evidence="4">Tub family-domain-containing protein</fullName>
    </submittedName>
</protein>
<evidence type="ECO:0000313" key="4">
    <source>
        <dbReference type="EMBL" id="RUP06154.1"/>
    </source>
</evidence>
<reference evidence="4 5" key="1">
    <citation type="journal article" date="2018" name="New Phytol.">
        <title>Phylogenomics of Endogonaceae and evolution of mycorrhizas within Mucoromycota.</title>
        <authorList>
            <person name="Chang Y."/>
            <person name="Desiro A."/>
            <person name="Na H."/>
            <person name="Sandor L."/>
            <person name="Lipzen A."/>
            <person name="Clum A."/>
            <person name="Barry K."/>
            <person name="Grigoriev I.V."/>
            <person name="Martin F.M."/>
            <person name="Stajich J.E."/>
            <person name="Smith M.E."/>
            <person name="Bonito G."/>
            <person name="Spatafora J.W."/>
        </authorList>
    </citation>
    <scope>NUCLEOTIDE SEQUENCE [LARGE SCALE GENOMIC DNA]</scope>
    <source>
        <strain evidence="4 5">GMNB39</strain>
    </source>
</reference>
<evidence type="ECO:0000256" key="2">
    <source>
        <dbReference type="SAM" id="MobiDB-lite"/>
    </source>
</evidence>
<dbReference type="InterPro" id="IPR000007">
    <property type="entry name" value="Tubby_C"/>
</dbReference>
<dbReference type="Pfam" id="PF01167">
    <property type="entry name" value="Tub"/>
    <property type="match status" value="1"/>
</dbReference>
<proteinExistence type="inferred from homology"/>
<evidence type="ECO:0000256" key="1">
    <source>
        <dbReference type="ARBA" id="ARBA00007129"/>
    </source>
</evidence>
<gene>
    <name evidence="4" type="ORF">BC936DRAFT_140455</name>
</gene>
<accession>A0A433ATV4</accession>
<dbReference type="OrthoDB" id="8775810at2759"/>
<dbReference type="SUPFAM" id="SSF54518">
    <property type="entry name" value="Tubby C-terminal domain-like"/>
    <property type="match status" value="1"/>
</dbReference>
<dbReference type="AlphaFoldDB" id="A0A433ATV4"/>
<comment type="caution">
    <text evidence="4">The sequence shown here is derived from an EMBL/GenBank/DDBJ whole genome shotgun (WGS) entry which is preliminary data.</text>
</comment>
<dbReference type="EMBL" id="RBNI01017080">
    <property type="protein sequence ID" value="RUP06154.1"/>
    <property type="molecule type" value="Genomic_DNA"/>
</dbReference>
<dbReference type="PANTHER" id="PTHR16517:SF7">
    <property type="entry name" value="PROTEIN KING TUBBY"/>
    <property type="match status" value="1"/>
</dbReference>
<dbReference type="PRINTS" id="PR01573">
    <property type="entry name" value="SUPERTUBBY"/>
</dbReference>
<feature type="compositionally biased region" description="Acidic residues" evidence="2">
    <location>
        <begin position="16"/>
        <end position="30"/>
    </location>
</feature>
<dbReference type="Proteomes" id="UP000268093">
    <property type="component" value="Unassembled WGS sequence"/>
</dbReference>
<name>A0A433ATV4_9FUNG</name>
<dbReference type="PANTHER" id="PTHR16517">
    <property type="entry name" value="TUBBY-RELATED"/>
    <property type="match status" value="1"/>
</dbReference>
<keyword evidence="5" id="KW-1185">Reference proteome</keyword>
<dbReference type="Gene3D" id="3.20.90.10">
    <property type="entry name" value="Tubby Protein, Chain A"/>
    <property type="match status" value="1"/>
</dbReference>
<comment type="similarity">
    <text evidence="1">Belongs to the TUB family.</text>
</comment>
<feature type="domain" description="Tubby C-terminal" evidence="3">
    <location>
        <begin position="117"/>
        <end position="317"/>
    </location>
</feature>
<evidence type="ECO:0000259" key="3">
    <source>
        <dbReference type="Pfam" id="PF01167"/>
    </source>
</evidence>
<evidence type="ECO:0000313" key="5">
    <source>
        <dbReference type="Proteomes" id="UP000268093"/>
    </source>
</evidence>